<feature type="compositionally biased region" description="Polar residues" evidence="1">
    <location>
        <begin position="41"/>
        <end position="53"/>
    </location>
</feature>
<dbReference type="Gene3D" id="3.40.50.1820">
    <property type="entry name" value="alpha/beta hydrolase"/>
    <property type="match status" value="1"/>
</dbReference>
<dbReference type="PANTHER" id="PTHR43798:SF5">
    <property type="entry name" value="MONOACYLGLYCEROL LIPASE ABHD6"/>
    <property type="match status" value="1"/>
</dbReference>
<name>A0A4R9A2R3_9MICO</name>
<proteinExistence type="predicted"/>
<protein>
    <submittedName>
        <fullName evidence="3">Alpha/beta hydrolase</fullName>
    </submittedName>
</protein>
<dbReference type="GO" id="GO:0046464">
    <property type="term" value="P:acylglycerol catabolic process"/>
    <property type="evidence" value="ECO:0007669"/>
    <property type="project" value="TreeGrafter"/>
</dbReference>
<feature type="region of interest" description="Disordered" evidence="1">
    <location>
        <begin position="1"/>
        <end position="54"/>
    </location>
</feature>
<accession>A0A4R9A2R3</accession>
<dbReference type="OrthoDB" id="27092at2"/>
<evidence type="ECO:0000259" key="2">
    <source>
        <dbReference type="Pfam" id="PF12697"/>
    </source>
</evidence>
<dbReference type="Proteomes" id="UP000297447">
    <property type="component" value="Unassembled WGS sequence"/>
</dbReference>
<dbReference type="PANTHER" id="PTHR43798">
    <property type="entry name" value="MONOACYLGLYCEROL LIPASE"/>
    <property type="match status" value="1"/>
</dbReference>
<evidence type="ECO:0000313" key="3">
    <source>
        <dbReference type="EMBL" id="TFD50553.1"/>
    </source>
</evidence>
<keyword evidence="4" id="KW-1185">Reference proteome</keyword>
<evidence type="ECO:0000256" key="1">
    <source>
        <dbReference type="SAM" id="MobiDB-lite"/>
    </source>
</evidence>
<comment type="caution">
    <text evidence="3">The sequence shown here is derived from an EMBL/GenBank/DDBJ whole genome shotgun (WGS) entry which is preliminary data.</text>
</comment>
<dbReference type="InterPro" id="IPR029058">
    <property type="entry name" value="AB_hydrolase_fold"/>
</dbReference>
<dbReference type="EMBL" id="SOHE01000041">
    <property type="protein sequence ID" value="TFD50553.1"/>
    <property type="molecule type" value="Genomic_DNA"/>
</dbReference>
<evidence type="ECO:0000313" key="4">
    <source>
        <dbReference type="Proteomes" id="UP000297447"/>
    </source>
</evidence>
<dbReference type="InterPro" id="IPR050266">
    <property type="entry name" value="AB_hydrolase_sf"/>
</dbReference>
<reference evidence="3 4" key="1">
    <citation type="submission" date="2019-03" db="EMBL/GenBank/DDBJ databases">
        <title>Genomics of glacier-inhabiting Cryobacterium strains.</title>
        <authorList>
            <person name="Liu Q."/>
            <person name="Xin Y.-H."/>
        </authorList>
    </citation>
    <scope>NUCLEOTIDE SEQUENCE [LARGE SCALE GENOMIC DNA]</scope>
    <source>
        <strain evidence="3 4">Hh14</strain>
    </source>
</reference>
<feature type="domain" description="AB hydrolase-1" evidence="2">
    <location>
        <begin position="158"/>
        <end position="423"/>
    </location>
</feature>
<gene>
    <name evidence="3" type="ORF">E3T55_09070</name>
</gene>
<dbReference type="AlphaFoldDB" id="A0A4R9A2R3"/>
<dbReference type="GO" id="GO:0047372">
    <property type="term" value="F:monoacylglycerol lipase activity"/>
    <property type="evidence" value="ECO:0007669"/>
    <property type="project" value="TreeGrafter"/>
</dbReference>
<sequence>MPSVDTPLPVAMPLAVDKQLGPQRRTRRTGRQRPHGRPYSTRGTSSGISSAASQALREVVPGVGRSNPPGRPRRTCYMSTTMTRATRIDASRAPEGRRAADPLGTGMLSTEAIGAGYCPFPISTDPRQFGLTTSTMRLAHGVVVVRHGRRTLGDTATILLHGAAGSWTTWTPLLAAAASGTPASQRHAETDAATLPLTDLIVADLPGWGESALAADPADRTVEALAATVAEVARALGYRRWVVLGHSMGGFVALQLAASEPESTVSVALISPTTFSVIDSVRHPVTRGAALPAYTALLMMMRLLAGLGRVGEALIAGVARLSLLRLLVSPLFDRAARMDATVIAALASEVRPVGFTVASAQAGGYDAAERWSRIVCPVRSVTGDSDVFIAASDAERLRGVIANFETVIMAGAGHFAHIERPFTVLTALNAHEG</sequence>
<keyword evidence="3" id="KW-0378">Hydrolase</keyword>
<dbReference type="GO" id="GO:0016020">
    <property type="term" value="C:membrane"/>
    <property type="evidence" value="ECO:0007669"/>
    <property type="project" value="TreeGrafter"/>
</dbReference>
<dbReference type="Pfam" id="PF12697">
    <property type="entry name" value="Abhydrolase_6"/>
    <property type="match status" value="1"/>
</dbReference>
<organism evidence="3 4">
    <name type="scientific">Cryobacterium frigoriphilum</name>
    <dbReference type="NCBI Taxonomy" id="1259150"/>
    <lineage>
        <taxon>Bacteria</taxon>
        <taxon>Bacillati</taxon>
        <taxon>Actinomycetota</taxon>
        <taxon>Actinomycetes</taxon>
        <taxon>Micrococcales</taxon>
        <taxon>Microbacteriaceae</taxon>
        <taxon>Cryobacterium</taxon>
    </lineage>
</organism>
<dbReference type="SUPFAM" id="SSF53474">
    <property type="entry name" value="alpha/beta-Hydrolases"/>
    <property type="match status" value="1"/>
</dbReference>
<dbReference type="InterPro" id="IPR000073">
    <property type="entry name" value="AB_hydrolase_1"/>
</dbReference>
<feature type="compositionally biased region" description="Basic residues" evidence="1">
    <location>
        <begin position="24"/>
        <end position="36"/>
    </location>
</feature>